<keyword evidence="5" id="KW-1185">Reference proteome</keyword>
<dbReference type="GO" id="GO:0016020">
    <property type="term" value="C:membrane"/>
    <property type="evidence" value="ECO:0007669"/>
    <property type="project" value="InterPro"/>
</dbReference>
<evidence type="ECO:0000313" key="5">
    <source>
        <dbReference type="Proteomes" id="UP000221165"/>
    </source>
</evidence>
<evidence type="ECO:0000313" key="4">
    <source>
        <dbReference type="EMBL" id="PHJ20702.1"/>
    </source>
</evidence>
<name>A0A2C6KXH4_9APIC</name>
<keyword evidence="2" id="KW-0732">Signal</keyword>
<dbReference type="OrthoDB" id="330104at2759"/>
<feature type="chain" id="PRO_5012203253" evidence="2">
    <location>
        <begin position="28"/>
        <end position="304"/>
    </location>
</feature>
<sequence>MVWQHPQRSALFLAASLCILWARCVTGGPIGGEAGENVQTCADKTIQLEISGRTPLVKFKCGESLIHLLPKIPPGEKGTSCFTEAACKNQGALPEGAGISFDGSSKVYTVEMTKIPTANGAAYFRCTDTEPPTRATAKECIVEVKIKGSPAISQDRQCTEAGKTVNVRLTAPTNEATFACGDNVSTLNPAAPTDVFSDESCTKETKLSTLISKATLTSGTSLEKQRHTLSISTFPEKTTTLCYKCQNSANNEACKVIITVDGTTATSTTTSSTSGARTIMAGAGGLTVVWVAALCAGALYGTTL</sequence>
<dbReference type="Pfam" id="PF04092">
    <property type="entry name" value="SAG"/>
    <property type="match status" value="2"/>
</dbReference>
<dbReference type="GeneID" id="94428859"/>
<dbReference type="AlphaFoldDB" id="A0A2C6KXH4"/>
<feature type="domain" description="SRS" evidence="3">
    <location>
        <begin position="38"/>
        <end position="146"/>
    </location>
</feature>
<protein>
    <submittedName>
        <fullName evidence="4">Sag-related sequence srs60a</fullName>
    </submittedName>
</protein>
<reference evidence="4 5" key="1">
    <citation type="journal article" date="2017" name="Int. J. Parasitol.">
        <title>The genome of the protozoan parasite Cystoisospora suis and a reverse vaccinology approach to identify vaccine candidates.</title>
        <authorList>
            <person name="Palmieri N."/>
            <person name="Shrestha A."/>
            <person name="Ruttkowski B."/>
            <person name="Beck T."/>
            <person name="Vogl C."/>
            <person name="Tomley F."/>
            <person name="Blake D.P."/>
            <person name="Joachim A."/>
        </authorList>
    </citation>
    <scope>NUCLEOTIDE SEQUENCE [LARGE SCALE GENOMIC DNA]</scope>
    <source>
        <strain evidence="4 5">Wien I</strain>
    </source>
</reference>
<comment type="caution">
    <text evidence="4">The sequence shown here is derived from an EMBL/GenBank/DDBJ whole genome shotgun (WGS) entry which is preliminary data.</text>
</comment>
<dbReference type="VEuPathDB" id="ToxoDB:CSUI_005472"/>
<keyword evidence="1" id="KW-0812">Transmembrane</keyword>
<dbReference type="InterPro" id="IPR007226">
    <property type="entry name" value="SRS_dom"/>
</dbReference>
<organism evidence="4 5">
    <name type="scientific">Cystoisospora suis</name>
    <dbReference type="NCBI Taxonomy" id="483139"/>
    <lineage>
        <taxon>Eukaryota</taxon>
        <taxon>Sar</taxon>
        <taxon>Alveolata</taxon>
        <taxon>Apicomplexa</taxon>
        <taxon>Conoidasida</taxon>
        <taxon>Coccidia</taxon>
        <taxon>Eucoccidiorida</taxon>
        <taxon>Eimeriorina</taxon>
        <taxon>Sarcocystidae</taxon>
        <taxon>Cystoisospora</taxon>
    </lineage>
</organism>
<dbReference type="InterPro" id="IPR036755">
    <property type="entry name" value="SRS_dom_sf"/>
</dbReference>
<gene>
    <name evidence="4" type="ORF">CSUI_005472</name>
</gene>
<evidence type="ECO:0000256" key="1">
    <source>
        <dbReference type="SAM" id="Phobius"/>
    </source>
</evidence>
<keyword evidence="1" id="KW-0472">Membrane</keyword>
<accession>A0A2C6KXH4</accession>
<dbReference type="RefSeq" id="XP_067922388.1">
    <property type="nucleotide sequence ID" value="XM_068065648.1"/>
</dbReference>
<evidence type="ECO:0000256" key="2">
    <source>
        <dbReference type="SAM" id="SignalP"/>
    </source>
</evidence>
<evidence type="ECO:0000259" key="3">
    <source>
        <dbReference type="Pfam" id="PF04092"/>
    </source>
</evidence>
<dbReference type="SUPFAM" id="SSF74877">
    <property type="entry name" value="Major surface antigen p30, SAG1"/>
    <property type="match status" value="1"/>
</dbReference>
<feature type="domain" description="SRS" evidence="3">
    <location>
        <begin position="158"/>
        <end position="260"/>
    </location>
</feature>
<feature type="transmembrane region" description="Helical" evidence="1">
    <location>
        <begin position="279"/>
        <end position="300"/>
    </location>
</feature>
<dbReference type="Proteomes" id="UP000221165">
    <property type="component" value="Unassembled WGS sequence"/>
</dbReference>
<feature type="signal peptide" evidence="2">
    <location>
        <begin position="1"/>
        <end position="27"/>
    </location>
</feature>
<dbReference type="Gene3D" id="2.60.40.1320">
    <property type="entry name" value="SRS domain"/>
    <property type="match status" value="2"/>
</dbReference>
<proteinExistence type="predicted"/>
<dbReference type="EMBL" id="MIGC01002646">
    <property type="protein sequence ID" value="PHJ20702.1"/>
    <property type="molecule type" value="Genomic_DNA"/>
</dbReference>
<keyword evidence="1" id="KW-1133">Transmembrane helix</keyword>